<dbReference type="EMBL" id="JBHFFA010000008">
    <property type="protein sequence ID" value="KAL2610096.1"/>
    <property type="molecule type" value="Genomic_DNA"/>
</dbReference>
<evidence type="ECO:0000256" key="1">
    <source>
        <dbReference type="SAM" id="MobiDB-lite"/>
    </source>
</evidence>
<evidence type="ECO:0000313" key="3">
    <source>
        <dbReference type="Proteomes" id="UP001605036"/>
    </source>
</evidence>
<protein>
    <submittedName>
        <fullName evidence="2">Uncharacterized protein</fullName>
    </submittedName>
</protein>
<organism evidence="2 3">
    <name type="scientific">Riccia fluitans</name>
    <dbReference type="NCBI Taxonomy" id="41844"/>
    <lineage>
        <taxon>Eukaryota</taxon>
        <taxon>Viridiplantae</taxon>
        <taxon>Streptophyta</taxon>
        <taxon>Embryophyta</taxon>
        <taxon>Marchantiophyta</taxon>
        <taxon>Marchantiopsida</taxon>
        <taxon>Marchantiidae</taxon>
        <taxon>Marchantiales</taxon>
        <taxon>Ricciaceae</taxon>
        <taxon>Riccia</taxon>
    </lineage>
</organism>
<sequence>MTTINVEKDVQEQQQTQLESRGIPRGGVDELMVNRRFPAPISSSFCASQQTSLKFVDASSSFQNCCIGGVTYAWEVEDSNGNLLFKPVLFGAGPHVQLQAQQGQRPVLVTMELKVLDR</sequence>
<feature type="compositionally biased region" description="Basic and acidic residues" evidence="1">
    <location>
        <begin position="1"/>
        <end position="11"/>
    </location>
</feature>
<dbReference type="AlphaFoldDB" id="A0ABD1XQ76"/>
<evidence type="ECO:0000313" key="2">
    <source>
        <dbReference type="EMBL" id="KAL2610096.1"/>
    </source>
</evidence>
<name>A0ABD1XQ76_9MARC</name>
<comment type="caution">
    <text evidence="2">The sequence shown here is derived from an EMBL/GenBank/DDBJ whole genome shotgun (WGS) entry which is preliminary data.</text>
</comment>
<keyword evidence="3" id="KW-1185">Reference proteome</keyword>
<accession>A0ABD1XQ76</accession>
<gene>
    <name evidence="2" type="ORF">R1flu_028669</name>
</gene>
<dbReference type="Proteomes" id="UP001605036">
    <property type="component" value="Unassembled WGS sequence"/>
</dbReference>
<feature type="region of interest" description="Disordered" evidence="1">
    <location>
        <begin position="1"/>
        <end position="22"/>
    </location>
</feature>
<reference evidence="2 3" key="1">
    <citation type="submission" date="2024-09" db="EMBL/GenBank/DDBJ databases">
        <title>Chromosome-scale assembly of Riccia fluitans.</title>
        <authorList>
            <person name="Paukszto L."/>
            <person name="Sawicki J."/>
            <person name="Karawczyk K."/>
            <person name="Piernik-Szablinska J."/>
            <person name="Szczecinska M."/>
            <person name="Mazdziarz M."/>
        </authorList>
    </citation>
    <scope>NUCLEOTIDE SEQUENCE [LARGE SCALE GENOMIC DNA]</scope>
    <source>
        <strain evidence="2">Rf_01</strain>
        <tissue evidence="2">Aerial parts of the thallus</tissue>
    </source>
</reference>
<proteinExistence type="predicted"/>